<dbReference type="FunFam" id="3.40.50.1820:FF:000089">
    <property type="entry name" value="Alpha/beta hydrolase"/>
    <property type="match status" value="1"/>
</dbReference>
<keyword evidence="2" id="KW-0378">Hydrolase</keyword>
<evidence type="ECO:0000313" key="4">
    <source>
        <dbReference type="EMBL" id="CAB4811808.1"/>
    </source>
</evidence>
<dbReference type="Gene3D" id="3.40.50.1820">
    <property type="entry name" value="alpha/beta hydrolase"/>
    <property type="match status" value="1"/>
</dbReference>
<sequence>MMGAMALDPAAKALIDVMDAVFPRLDEAKDGNEARVAVAAAMAGMPVAEPEPIHHVADHTIAVDSGEIAVRVYRPTANEAAPVVVFLHGGGWVLCDLDSHDGTCRRIANDSGCVVVATDYRRAPEFRFPVPVEDCYAALLWAHANAADIGGDPDRVAIFGDSAGGNLAAAVAQMTRDRGGPTLKLQILAYPVIDAACDTASHKRFGRELNLSSAEVKWCWDQYLSSPADTANPYASPNRAASLAGLAPALIISPEYDPLCDEGAAYAAALATAGVPTTYSLYPGMIHSLLAFSAALPPAEKAFAEIAAALHQAL</sequence>
<dbReference type="EMBL" id="CAFABA010000001">
    <property type="protein sequence ID" value="CAB4811808.1"/>
    <property type="molecule type" value="Genomic_DNA"/>
</dbReference>
<dbReference type="GO" id="GO:0016787">
    <property type="term" value="F:hydrolase activity"/>
    <property type="evidence" value="ECO:0007669"/>
    <property type="project" value="UniProtKB-KW"/>
</dbReference>
<dbReference type="PANTHER" id="PTHR48081:SF8">
    <property type="entry name" value="ALPHA_BETA HYDROLASE FOLD-3 DOMAIN-CONTAINING PROTEIN-RELATED"/>
    <property type="match status" value="1"/>
</dbReference>
<gene>
    <name evidence="4" type="ORF">UFOPK3139_00037</name>
</gene>
<proteinExistence type="inferred from homology"/>
<dbReference type="SUPFAM" id="SSF53474">
    <property type="entry name" value="alpha/beta-Hydrolases"/>
    <property type="match status" value="1"/>
</dbReference>
<dbReference type="InterPro" id="IPR029058">
    <property type="entry name" value="AB_hydrolase_fold"/>
</dbReference>
<accession>A0A6J6YXW9</accession>
<feature type="domain" description="Alpha/beta hydrolase fold-3" evidence="3">
    <location>
        <begin position="84"/>
        <end position="289"/>
    </location>
</feature>
<evidence type="ECO:0000256" key="1">
    <source>
        <dbReference type="ARBA" id="ARBA00010515"/>
    </source>
</evidence>
<dbReference type="Pfam" id="PF07859">
    <property type="entry name" value="Abhydrolase_3"/>
    <property type="match status" value="1"/>
</dbReference>
<protein>
    <submittedName>
        <fullName evidence="4">Unannotated protein</fullName>
    </submittedName>
</protein>
<dbReference type="InterPro" id="IPR050300">
    <property type="entry name" value="GDXG_lipolytic_enzyme"/>
</dbReference>
<organism evidence="4">
    <name type="scientific">freshwater metagenome</name>
    <dbReference type="NCBI Taxonomy" id="449393"/>
    <lineage>
        <taxon>unclassified sequences</taxon>
        <taxon>metagenomes</taxon>
        <taxon>ecological metagenomes</taxon>
    </lineage>
</organism>
<dbReference type="InterPro" id="IPR002168">
    <property type="entry name" value="Lipase_GDXG_HIS_AS"/>
</dbReference>
<dbReference type="AlphaFoldDB" id="A0A6J6YXW9"/>
<evidence type="ECO:0000256" key="2">
    <source>
        <dbReference type="ARBA" id="ARBA00022801"/>
    </source>
</evidence>
<comment type="similarity">
    <text evidence="1">Belongs to the 'GDXG' lipolytic enzyme family.</text>
</comment>
<evidence type="ECO:0000259" key="3">
    <source>
        <dbReference type="Pfam" id="PF07859"/>
    </source>
</evidence>
<dbReference type="PROSITE" id="PS01173">
    <property type="entry name" value="LIPASE_GDXG_HIS"/>
    <property type="match status" value="1"/>
</dbReference>
<dbReference type="PANTHER" id="PTHR48081">
    <property type="entry name" value="AB HYDROLASE SUPERFAMILY PROTEIN C4A8.06C"/>
    <property type="match status" value="1"/>
</dbReference>
<name>A0A6J6YXW9_9ZZZZ</name>
<dbReference type="InterPro" id="IPR013094">
    <property type="entry name" value="AB_hydrolase_3"/>
</dbReference>
<reference evidence="4" key="1">
    <citation type="submission" date="2020-05" db="EMBL/GenBank/DDBJ databases">
        <authorList>
            <person name="Chiriac C."/>
            <person name="Salcher M."/>
            <person name="Ghai R."/>
            <person name="Kavagutti S V."/>
        </authorList>
    </citation>
    <scope>NUCLEOTIDE SEQUENCE</scope>
</reference>